<dbReference type="OrthoDB" id="53264at2157"/>
<accession>A0A4P2VAQ2</accession>
<keyword evidence="1" id="KW-1133">Transmembrane helix</keyword>
<evidence type="ECO:0000313" key="2">
    <source>
        <dbReference type="EMBL" id="BBE41556.1"/>
    </source>
</evidence>
<dbReference type="InterPro" id="IPR019216">
    <property type="entry name" value="DUF2116_treble_clef"/>
</dbReference>
<dbReference type="Proteomes" id="UP000509448">
    <property type="component" value="Chromosome"/>
</dbReference>
<evidence type="ECO:0008006" key="4">
    <source>
        <dbReference type="Google" id="ProtNLM"/>
    </source>
</evidence>
<evidence type="ECO:0000313" key="3">
    <source>
        <dbReference type="Proteomes" id="UP000509448"/>
    </source>
</evidence>
<dbReference type="EMBL" id="AP018732">
    <property type="protein sequence ID" value="BBE41556.1"/>
    <property type="molecule type" value="Genomic_DNA"/>
</dbReference>
<proteinExistence type="predicted"/>
<keyword evidence="3" id="KW-1185">Reference proteome</keyword>
<evidence type="ECO:0000256" key="1">
    <source>
        <dbReference type="SAM" id="Phobius"/>
    </source>
</evidence>
<keyword evidence="1" id="KW-0812">Transmembrane</keyword>
<keyword evidence="1" id="KW-0472">Membrane</keyword>
<dbReference type="RefSeq" id="WP_174447891.1">
    <property type="nucleotide sequence ID" value="NZ_AP018732.1"/>
</dbReference>
<name>A0A4P2VAQ2_9ARCH</name>
<sequence>MPKKEREDFNVPLHTHCKVCGKPIPLGQVYCSKECAEKDRRSQRRSTTMFAVYMGVVAVVFIVLMLLTAHIK</sequence>
<gene>
    <name evidence="2" type="ORF">NAS2_0155</name>
</gene>
<feature type="transmembrane region" description="Helical" evidence="1">
    <location>
        <begin position="50"/>
        <end position="71"/>
    </location>
</feature>
<reference evidence="2 3" key="1">
    <citation type="journal article" date="2019" name="ISME J.">
        <title>Isolation and characterization of a thermophilic sulfur- and iron-reducing thaumarchaeote from a terrestrial acidic hot spring.</title>
        <authorList>
            <person name="Kato S."/>
            <person name="Itoh T."/>
            <person name="Yuki M."/>
            <person name="Nagamori M."/>
            <person name="Ohnishi M."/>
            <person name="Uematsu K."/>
            <person name="Suzuki K."/>
            <person name="Takashina T."/>
            <person name="Ohkuma M."/>
        </authorList>
    </citation>
    <scope>NUCLEOTIDE SEQUENCE [LARGE SCALE GENOMIC DNA]</scope>
    <source>
        <strain evidence="2 3">NAS-02</strain>
    </source>
</reference>
<dbReference type="KEGG" id="ccai:NAS2_0155"/>
<dbReference type="GeneID" id="55583975"/>
<protein>
    <recommendedName>
        <fullName evidence="4">DUF2116 family Zn-ribbon domain-containing protein</fullName>
    </recommendedName>
</protein>
<dbReference type="AlphaFoldDB" id="A0A4P2VAQ2"/>
<dbReference type="Pfam" id="PF09889">
    <property type="entry name" value="DUF2116"/>
    <property type="match status" value="1"/>
</dbReference>
<organism evidence="2 3">
    <name type="scientific">Conexivisphaera calida</name>
    <dbReference type="NCBI Taxonomy" id="1874277"/>
    <lineage>
        <taxon>Archaea</taxon>
        <taxon>Nitrososphaerota</taxon>
        <taxon>Conexivisphaeria</taxon>
        <taxon>Conexivisphaerales</taxon>
        <taxon>Conexivisphaeraceae</taxon>
        <taxon>Conexivisphaera</taxon>
    </lineage>
</organism>